<sequence>MSIQRDILDAIGLKEIMNTVKKLLSLMNQMLSALRPK</sequence>
<dbReference type="Proteomes" id="UP000478052">
    <property type="component" value="Unassembled WGS sequence"/>
</dbReference>
<protein>
    <submittedName>
        <fullName evidence="1">Dimer Tnp hAT domain-containing protein</fullName>
    </submittedName>
</protein>
<accession>A0A6G0WEF2</accession>
<name>A0A6G0WEF2_APHCR</name>
<organism evidence="1 2">
    <name type="scientific">Aphis craccivora</name>
    <name type="common">Cowpea aphid</name>
    <dbReference type="NCBI Taxonomy" id="307492"/>
    <lineage>
        <taxon>Eukaryota</taxon>
        <taxon>Metazoa</taxon>
        <taxon>Ecdysozoa</taxon>
        <taxon>Arthropoda</taxon>
        <taxon>Hexapoda</taxon>
        <taxon>Insecta</taxon>
        <taxon>Pterygota</taxon>
        <taxon>Neoptera</taxon>
        <taxon>Paraneoptera</taxon>
        <taxon>Hemiptera</taxon>
        <taxon>Sternorrhyncha</taxon>
        <taxon>Aphidomorpha</taxon>
        <taxon>Aphidoidea</taxon>
        <taxon>Aphididae</taxon>
        <taxon>Aphidini</taxon>
        <taxon>Aphis</taxon>
        <taxon>Aphis</taxon>
    </lineage>
</organism>
<proteinExistence type="predicted"/>
<dbReference type="EMBL" id="VUJU01008869">
    <property type="protein sequence ID" value="KAF0724777.1"/>
    <property type="molecule type" value="Genomic_DNA"/>
</dbReference>
<reference evidence="1 2" key="1">
    <citation type="submission" date="2019-08" db="EMBL/GenBank/DDBJ databases">
        <title>Whole genome of Aphis craccivora.</title>
        <authorList>
            <person name="Voronova N.V."/>
            <person name="Shulinski R.S."/>
            <person name="Bandarenka Y.V."/>
            <person name="Zhorov D.G."/>
            <person name="Warner D."/>
        </authorList>
    </citation>
    <scope>NUCLEOTIDE SEQUENCE [LARGE SCALE GENOMIC DNA]</scope>
    <source>
        <strain evidence="1">180601</strain>
        <tissue evidence="1">Whole Body</tissue>
    </source>
</reference>
<dbReference type="AlphaFoldDB" id="A0A6G0WEF2"/>
<evidence type="ECO:0000313" key="1">
    <source>
        <dbReference type="EMBL" id="KAF0724777.1"/>
    </source>
</evidence>
<gene>
    <name evidence="1" type="ORF">FWK35_00028261</name>
</gene>
<keyword evidence="2" id="KW-1185">Reference proteome</keyword>
<evidence type="ECO:0000313" key="2">
    <source>
        <dbReference type="Proteomes" id="UP000478052"/>
    </source>
</evidence>
<comment type="caution">
    <text evidence="1">The sequence shown here is derived from an EMBL/GenBank/DDBJ whole genome shotgun (WGS) entry which is preliminary data.</text>
</comment>